<feature type="compositionally biased region" description="Polar residues" evidence="6">
    <location>
        <begin position="328"/>
        <end position="337"/>
    </location>
</feature>
<feature type="compositionally biased region" description="Acidic residues" evidence="6">
    <location>
        <begin position="168"/>
        <end position="177"/>
    </location>
</feature>
<evidence type="ECO:0000256" key="5">
    <source>
        <dbReference type="ARBA" id="ARBA00022801"/>
    </source>
</evidence>
<dbReference type="OrthoDB" id="442460at2759"/>
<feature type="compositionally biased region" description="Basic and acidic residues" evidence="6">
    <location>
        <begin position="103"/>
        <end position="113"/>
    </location>
</feature>
<dbReference type="STRING" id="2282107.A0A286UBH4"/>
<sequence>MHGPSDRASLRLREELNGLSISSGSGQKRKASDAELSSPISDRNPWKGNPTGIPIPGQDMPKPRLHNVHNPYSSMTSGGSKSTRGARQNPSASRTVTNLNISRAERNYLDSRMDISPPPPSHTYRKKKGVSPDDASSKDVPGRRPQIRGRKSLPSIPNPNNQEKEIIDIDESEEDEDPKPNRPSSSGTSVSARRPSSVSRFLRNGDTSFNSASTSKMHSNVFNYSLNESKKYVEDIDGVEVTLSAPGRAKGKERSEEAEAEASVVQLARRLAHDGKSTERLRRKLATRDPSFVGKGKNKLQPDFSSINKWDFSDDFEGEIEIMEDIEPTQSTSSTIFETIKPPSGPNRRLTSPDSSRRSKPATRPIELDEDDMSNSIRYSPESSITYLGPKSPTRRNTTPNGSRVNVSVREIMKKFDRDTNGSSTTVKKSIKNYDNLKLVGKLKPRSSAKGNNLATSNNHLKIGPKNVDQVATSSTEYSKRLHPLSVDTCVWGSKLKYISEGNETKPSYWLLWDDDSVLKLYKHPQPGELDTPFCQFDLKRTKLDVVEMSENINNAFISINLEENEDLPEDFQTLGILMFKFRENEASDFTMESNNMRHIRDLVSKLCTNIQHLTTPSSVKSCLDMVLRRYDEIQLDTRARTRLSSPPNELPPIEKSKEPRSRGIPRMKPQTGIKSGPSCDISLESPSPQDNIRRSGRIQNQKDNDAVPSENPDKVMLVYPPSGVGAINITVGDLRRLEPAEFLNDTLIELGLKFWMNDLRTRQPEQFNDTHVFSSFFFKKLASRTNKTPEEGYNSVRKWTAKVDLFKKKYIIVPINENVHWYLVIIYHPSHILTPASSESISRPQVANTRRSSSIGTNQHPDLNLDVEEAKDNKQEGKQVTFPELIESAPSTSTSENEIRAQLLGELDVVENKADRSTEGPTDGIVQNGGGNDGDTDSLDQLQLQYPDGLEDEGKKEVLEGGGPRSTADIQTISDSCEEEDSSSSDIQLDELPNESIDDPDDSLVSNNGRTADLTNNGDVESDEDKNTDRPLNVHRRRLSDSMSLDAMSPDSHTAVFAPERKSSPIPARSFYDTSTGTSLKTYAFKRTLSTSSGPDALDFLGHKDSEDEDFEIRKLDAEERDAKQDGDTPVDISRDGSEDIEVVSGPELSEIEETKPQTFIFSFDSLGGGHPRALSRLNDYLRAEAKDKKGVENPCNAVCKKVDVPNQPNSSDCGLYLIHFVRTFMSDPDHFFKAILASSGLKKGEKNNNMSFEERRKLWKDEEVCSMREEMKSRILKESEEWQKIKAEKKDRTGQSSTSREQSGDEVESDDEVEVMEIRKKEKSPRKPTRAPSLRNPSHNATRMRG</sequence>
<proteinExistence type="inferred from homology"/>
<dbReference type="SUPFAM" id="SSF54001">
    <property type="entry name" value="Cysteine proteinases"/>
    <property type="match status" value="1"/>
</dbReference>
<dbReference type="Gene3D" id="1.10.418.20">
    <property type="match status" value="1"/>
</dbReference>
<dbReference type="GO" id="GO:0006508">
    <property type="term" value="P:proteolysis"/>
    <property type="evidence" value="ECO:0007669"/>
    <property type="project" value="UniProtKB-KW"/>
</dbReference>
<protein>
    <submittedName>
        <fullName evidence="8">Sumo deconjugating cysteine peptidase ulp2</fullName>
    </submittedName>
</protein>
<dbReference type="InterPro" id="IPR003653">
    <property type="entry name" value="Peptidase_C48_C"/>
</dbReference>
<feature type="compositionally biased region" description="Polar residues" evidence="6">
    <location>
        <begin position="1005"/>
        <end position="1020"/>
    </location>
</feature>
<feature type="compositionally biased region" description="Polar residues" evidence="6">
    <location>
        <begin position="1337"/>
        <end position="1348"/>
    </location>
</feature>
<evidence type="ECO:0000313" key="9">
    <source>
        <dbReference type="Proteomes" id="UP000217199"/>
    </source>
</evidence>
<evidence type="ECO:0000256" key="2">
    <source>
        <dbReference type="ARBA" id="ARBA00022553"/>
    </source>
</evidence>
<feature type="compositionally biased region" description="Polar residues" evidence="6">
    <location>
        <begin position="70"/>
        <end position="101"/>
    </location>
</feature>
<evidence type="ECO:0000256" key="1">
    <source>
        <dbReference type="ARBA" id="ARBA00005234"/>
    </source>
</evidence>
<dbReference type="Gene3D" id="3.40.395.10">
    <property type="entry name" value="Adenoviral Proteinase, Chain A"/>
    <property type="match status" value="1"/>
</dbReference>
<dbReference type="InterPro" id="IPR051947">
    <property type="entry name" value="Sentrin-specific_protease"/>
</dbReference>
<dbReference type="Proteomes" id="UP000217199">
    <property type="component" value="Unassembled WGS sequence"/>
</dbReference>
<feature type="compositionally biased region" description="Low complexity" evidence="6">
    <location>
        <begin position="189"/>
        <end position="200"/>
    </location>
</feature>
<dbReference type="Pfam" id="PF02902">
    <property type="entry name" value="Peptidase_C48"/>
    <property type="match status" value="2"/>
</dbReference>
<dbReference type="InterPro" id="IPR038765">
    <property type="entry name" value="Papain-like_cys_pep_sf"/>
</dbReference>
<evidence type="ECO:0000256" key="6">
    <source>
        <dbReference type="SAM" id="MobiDB-lite"/>
    </source>
</evidence>
<feature type="compositionally biased region" description="Basic and acidic residues" evidence="6">
    <location>
        <begin position="869"/>
        <end position="878"/>
    </location>
</feature>
<evidence type="ECO:0000313" key="8">
    <source>
        <dbReference type="EMBL" id="PAV16895.1"/>
    </source>
</evidence>
<accession>A0A286UBH4</accession>
<dbReference type="GO" id="GO:0005634">
    <property type="term" value="C:nucleus"/>
    <property type="evidence" value="ECO:0007669"/>
    <property type="project" value="TreeGrafter"/>
</dbReference>
<keyword evidence="2" id="KW-0597">Phosphoprotein</keyword>
<feature type="compositionally biased region" description="Basic and acidic residues" evidence="6">
    <location>
        <begin position="653"/>
        <end position="662"/>
    </location>
</feature>
<dbReference type="PANTHER" id="PTHR46896">
    <property type="entry name" value="SENTRIN-SPECIFIC PROTEASE"/>
    <property type="match status" value="1"/>
</dbReference>
<feature type="compositionally biased region" description="Polar residues" evidence="6">
    <location>
        <begin position="838"/>
        <end position="862"/>
    </location>
</feature>
<dbReference type="GO" id="GO:0005737">
    <property type="term" value="C:cytoplasm"/>
    <property type="evidence" value="ECO:0007669"/>
    <property type="project" value="TreeGrafter"/>
</dbReference>
<evidence type="ECO:0000256" key="3">
    <source>
        <dbReference type="ARBA" id="ARBA00022670"/>
    </source>
</evidence>
<feature type="region of interest" description="Disordered" evidence="6">
    <location>
        <begin position="639"/>
        <end position="714"/>
    </location>
</feature>
<feature type="region of interest" description="Disordered" evidence="6">
    <location>
        <begin position="1"/>
        <end position="219"/>
    </location>
</feature>
<feature type="region of interest" description="Disordered" evidence="6">
    <location>
        <begin position="1288"/>
        <end position="1348"/>
    </location>
</feature>
<organism evidence="8 9">
    <name type="scientific">Pyrrhoderma noxium</name>
    <dbReference type="NCBI Taxonomy" id="2282107"/>
    <lineage>
        <taxon>Eukaryota</taxon>
        <taxon>Fungi</taxon>
        <taxon>Dikarya</taxon>
        <taxon>Basidiomycota</taxon>
        <taxon>Agaricomycotina</taxon>
        <taxon>Agaricomycetes</taxon>
        <taxon>Hymenochaetales</taxon>
        <taxon>Hymenochaetaceae</taxon>
        <taxon>Pyrrhoderma</taxon>
    </lineage>
</organism>
<comment type="caution">
    <text evidence="8">The sequence shown here is derived from an EMBL/GenBank/DDBJ whole genome shotgun (WGS) entry which is preliminary data.</text>
</comment>
<keyword evidence="9" id="KW-1185">Reference proteome</keyword>
<feature type="compositionally biased region" description="Acidic residues" evidence="6">
    <location>
        <begin position="977"/>
        <end position="1003"/>
    </location>
</feature>
<dbReference type="PROSITE" id="PS50600">
    <property type="entry name" value="ULP_PROTEASE"/>
    <property type="match status" value="1"/>
</dbReference>
<feature type="domain" description="Ubiquitin-like protease family profile" evidence="7">
    <location>
        <begin position="728"/>
        <end position="1226"/>
    </location>
</feature>
<name>A0A286UBH4_9AGAM</name>
<feature type="region of interest" description="Disordered" evidence="6">
    <location>
        <begin position="325"/>
        <end position="403"/>
    </location>
</feature>
<evidence type="ECO:0000256" key="4">
    <source>
        <dbReference type="ARBA" id="ARBA00022786"/>
    </source>
</evidence>
<gene>
    <name evidence="8" type="ORF">PNOK_0695900</name>
</gene>
<keyword evidence="4" id="KW-0833">Ubl conjugation pathway</keyword>
<feature type="compositionally biased region" description="Acidic residues" evidence="6">
    <location>
        <begin position="1306"/>
        <end position="1317"/>
    </location>
</feature>
<evidence type="ECO:0000259" key="7">
    <source>
        <dbReference type="PROSITE" id="PS50600"/>
    </source>
</evidence>
<feature type="compositionally biased region" description="Polar residues" evidence="6">
    <location>
        <begin position="374"/>
        <end position="386"/>
    </location>
</feature>
<keyword evidence="3" id="KW-0645">Protease</keyword>
<feature type="compositionally biased region" description="Basic and acidic residues" evidence="6">
    <location>
        <begin position="1"/>
        <end position="16"/>
    </location>
</feature>
<dbReference type="InParanoid" id="A0A286UBH4"/>
<comment type="similarity">
    <text evidence="1">Belongs to the peptidase C48 family.</text>
</comment>
<reference evidence="8 9" key="1">
    <citation type="journal article" date="2017" name="Mol. Ecol.">
        <title>Comparative and population genomic landscape of Phellinus noxius: A hypervariable fungus causing root rot in trees.</title>
        <authorList>
            <person name="Chung C.L."/>
            <person name="Lee T.J."/>
            <person name="Akiba M."/>
            <person name="Lee H.H."/>
            <person name="Kuo T.H."/>
            <person name="Liu D."/>
            <person name="Ke H.M."/>
            <person name="Yokoi T."/>
            <person name="Roa M.B."/>
            <person name="Lu M.J."/>
            <person name="Chang Y.Y."/>
            <person name="Ann P.J."/>
            <person name="Tsai J.N."/>
            <person name="Chen C.Y."/>
            <person name="Tzean S.S."/>
            <person name="Ota Y."/>
            <person name="Hattori T."/>
            <person name="Sahashi N."/>
            <person name="Liou R.F."/>
            <person name="Kikuchi T."/>
            <person name="Tsai I.J."/>
        </authorList>
    </citation>
    <scope>NUCLEOTIDE SEQUENCE [LARGE SCALE GENOMIC DNA]</scope>
    <source>
        <strain evidence="8 9">FFPRI411160</strain>
    </source>
</reference>
<keyword evidence="5" id="KW-0378">Hydrolase</keyword>
<feature type="compositionally biased region" description="Polar residues" evidence="6">
    <location>
        <begin position="205"/>
        <end position="219"/>
    </location>
</feature>
<dbReference type="PANTHER" id="PTHR46896:SF3">
    <property type="entry name" value="FI06413P-RELATED"/>
    <property type="match status" value="1"/>
</dbReference>
<feature type="region of interest" description="Disordered" evidence="6">
    <location>
        <begin position="838"/>
        <end position="898"/>
    </location>
</feature>
<dbReference type="EMBL" id="NBII01000007">
    <property type="protein sequence ID" value="PAV16895.1"/>
    <property type="molecule type" value="Genomic_DNA"/>
</dbReference>
<dbReference type="GO" id="GO:0070139">
    <property type="term" value="F:SUMO-specific endopeptidase activity"/>
    <property type="evidence" value="ECO:0007669"/>
    <property type="project" value="TreeGrafter"/>
</dbReference>
<dbReference type="GO" id="GO:0016926">
    <property type="term" value="P:protein desumoylation"/>
    <property type="evidence" value="ECO:0007669"/>
    <property type="project" value="TreeGrafter"/>
</dbReference>
<feature type="region of interest" description="Disordered" evidence="6">
    <location>
        <begin position="915"/>
        <end position="1037"/>
    </location>
</feature>